<gene>
    <name evidence="9" type="ORF">AC625_09185</name>
</gene>
<dbReference type="InterPro" id="IPR020846">
    <property type="entry name" value="MFS_dom"/>
</dbReference>
<evidence type="ECO:0000256" key="6">
    <source>
        <dbReference type="ARBA" id="ARBA00023136"/>
    </source>
</evidence>
<dbReference type="STRING" id="1679170.AC625_09185"/>
<keyword evidence="4 7" id="KW-0812">Transmembrane</keyword>
<dbReference type="EMBL" id="LFZW01000001">
    <property type="protein sequence ID" value="KMY49689.1"/>
    <property type="molecule type" value="Genomic_DNA"/>
</dbReference>
<dbReference type="GO" id="GO:0005886">
    <property type="term" value="C:plasma membrane"/>
    <property type="evidence" value="ECO:0007669"/>
    <property type="project" value="UniProtKB-SubCell"/>
</dbReference>
<evidence type="ECO:0000256" key="5">
    <source>
        <dbReference type="ARBA" id="ARBA00022989"/>
    </source>
</evidence>
<dbReference type="RefSeq" id="WP_049681031.1">
    <property type="nucleotide sequence ID" value="NZ_LFZW01000001.1"/>
</dbReference>
<feature type="transmembrane region" description="Helical" evidence="7">
    <location>
        <begin position="321"/>
        <end position="343"/>
    </location>
</feature>
<dbReference type="InterPro" id="IPR011701">
    <property type="entry name" value="MFS"/>
</dbReference>
<dbReference type="Gene3D" id="1.20.1250.20">
    <property type="entry name" value="MFS general substrate transporter like domains"/>
    <property type="match status" value="2"/>
</dbReference>
<dbReference type="Pfam" id="PF07690">
    <property type="entry name" value="MFS_1"/>
    <property type="match status" value="1"/>
</dbReference>
<accession>A0A0K9GSM5</accession>
<evidence type="ECO:0000313" key="10">
    <source>
        <dbReference type="Proteomes" id="UP000037146"/>
    </source>
</evidence>
<feature type="transmembrane region" description="Helical" evidence="7">
    <location>
        <begin position="166"/>
        <end position="184"/>
    </location>
</feature>
<feature type="transmembrane region" description="Helical" evidence="7">
    <location>
        <begin position="196"/>
        <end position="216"/>
    </location>
</feature>
<dbReference type="OrthoDB" id="2081604at2"/>
<comment type="subcellular location">
    <subcellularLocation>
        <location evidence="1">Cell membrane</location>
        <topology evidence="1">Multi-pass membrane protein</topology>
    </subcellularLocation>
</comment>
<sequence>MNNEEMRRRVARCMPWILLFEFFFVFNENVFNLITPNLVEEFAVSPSTVSLVVTVGKLSFGIASIVFAALSDFISIRKLILFTCCSFPLVTLMGVFSDYSFSLLVIFRILFCITIAAPVALQIIMALKYFDKLTAAKYFGYNTAIFQLASSSGNLFGGYITEYLHWNMVFLIPALTFIGIPILIKNLPKEESKKGSFDFIGIILVTAITSFFITFMTFKMQYPVLLILALISTAVFVAYTLKSKDPLIKPELFKIKGVVWSLIVCALFYGTQVGFSFIFPFIITETYGMSVSTMGVFFTITNIAAFITGMQTGRIIRYSGYRNITLLGGGLIFSGLAIVAFLVGYSVVFVFLGMGLFNIGYTLFFSGYLTNYTQLLPEEQRGVGIGLEKLVLNIGSSLGGAFIAMLYGQSFMNNKILDFSGNEHTAQFSNSAFILMILIAVATLIFVKVFDKRFNQVGKVKVLSEEVI</sequence>
<dbReference type="PRINTS" id="PR01036">
    <property type="entry name" value="TCRTETB"/>
</dbReference>
<keyword evidence="2" id="KW-0813">Transport</keyword>
<feature type="transmembrane region" description="Helical" evidence="7">
    <location>
        <begin position="428"/>
        <end position="450"/>
    </location>
</feature>
<feature type="transmembrane region" description="Helical" evidence="7">
    <location>
        <begin position="289"/>
        <end position="309"/>
    </location>
</feature>
<dbReference type="SUPFAM" id="SSF103473">
    <property type="entry name" value="MFS general substrate transporter"/>
    <property type="match status" value="1"/>
</dbReference>
<feature type="transmembrane region" description="Helical" evidence="7">
    <location>
        <begin position="103"/>
        <end position="127"/>
    </location>
</feature>
<evidence type="ECO:0000256" key="2">
    <source>
        <dbReference type="ARBA" id="ARBA00022448"/>
    </source>
</evidence>
<dbReference type="PANTHER" id="PTHR42718">
    <property type="entry name" value="MAJOR FACILITATOR SUPERFAMILY MULTIDRUG TRANSPORTER MFSC"/>
    <property type="match status" value="1"/>
</dbReference>
<feature type="transmembrane region" description="Helical" evidence="7">
    <location>
        <begin position="47"/>
        <end position="70"/>
    </location>
</feature>
<organism evidence="9 10">
    <name type="scientific">Peribacillus loiseleuriae</name>
    <dbReference type="NCBI Taxonomy" id="1679170"/>
    <lineage>
        <taxon>Bacteria</taxon>
        <taxon>Bacillati</taxon>
        <taxon>Bacillota</taxon>
        <taxon>Bacilli</taxon>
        <taxon>Bacillales</taxon>
        <taxon>Bacillaceae</taxon>
        <taxon>Peribacillus</taxon>
    </lineage>
</organism>
<feature type="transmembrane region" description="Helical" evidence="7">
    <location>
        <begin position="139"/>
        <end position="160"/>
    </location>
</feature>
<feature type="domain" description="Major facilitator superfamily (MFS) profile" evidence="8">
    <location>
        <begin position="13"/>
        <end position="455"/>
    </location>
</feature>
<reference evidence="10" key="1">
    <citation type="submission" date="2015-07" db="EMBL/GenBank/DDBJ databases">
        <title>Genome sequencing project for genomic taxonomy and phylogenomics of Bacillus-like bacteria.</title>
        <authorList>
            <person name="Liu B."/>
            <person name="Wang J."/>
            <person name="Zhu Y."/>
            <person name="Liu G."/>
            <person name="Chen Q."/>
            <person name="Chen Z."/>
            <person name="Lan J."/>
            <person name="Che J."/>
            <person name="Ge C."/>
            <person name="Shi H."/>
            <person name="Pan Z."/>
            <person name="Liu X."/>
        </authorList>
    </citation>
    <scope>NUCLEOTIDE SEQUENCE [LARGE SCALE GENOMIC DNA]</scope>
    <source>
        <strain evidence="10">FJAT-27997</strain>
    </source>
</reference>
<dbReference type="PROSITE" id="PS50850">
    <property type="entry name" value="MFS"/>
    <property type="match status" value="1"/>
</dbReference>
<feature type="transmembrane region" description="Helical" evidence="7">
    <location>
        <begin position="16"/>
        <end position="35"/>
    </location>
</feature>
<evidence type="ECO:0000256" key="7">
    <source>
        <dbReference type="SAM" id="Phobius"/>
    </source>
</evidence>
<evidence type="ECO:0000256" key="1">
    <source>
        <dbReference type="ARBA" id="ARBA00004651"/>
    </source>
</evidence>
<name>A0A0K9GSM5_9BACI</name>
<evidence type="ECO:0000256" key="3">
    <source>
        <dbReference type="ARBA" id="ARBA00022475"/>
    </source>
</evidence>
<feature type="transmembrane region" description="Helical" evidence="7">
    <location>
        <begin position="390"/>
        <end position="408"/>
    </location>
</feature>
<dbReference type="Proteomes" id="UP000037146">
    <property type="component" value="Unassembled WGS sequence"/>
</dbReference>
<feature type="transmembrane region" description="Helical" evidence="7">
    <location>
        <begin position="222"/>
        <end position="241"/>
    </location>
</feature>
<dbReference type="AlphaFoldDB" id="A0A0K9GSM5"/>
<keyword evidence="10" id="KW-1185">Reference proteome</keyword>
<keyword evidence="5 7" id="KW-1133">Transmembrane helix</keyword>
<evidence type="ECO:0000256" key="4">
    <source>
        <dbReference type="ARBA" id="ARBA00022692"/>
    </source>
</evidence>
<dbReference type="InterPro" id="IPR036259">
    <property type="entry name" value="MFS_trans_sf"/>
</dbReference>
<dbReference type="PATRIC" id="fig|1679170.3.peg.2024"/>
<keyword evidence="3" id="KW-1003">Cell membrane</keyword>
<evidence type="ECO:0000259" key="8">
    <source>
        <dbReference type="PROSITE" id="PS50850"/>
    </source>
</evidence>
<feature type="transmembrane region" description="Helical" evidence="7">
    <location>
        <begin position="79"/>
        <end position="97"/>
    </location>
</feature>
<feature type="transmembrane region" description="Helical" evidence="7">
    <location>
        <begin position="262"/>
        <end position="283"/>
    </location>
</feature>
<dbReference type="PANTHER" id="PTHR42718:SF46">
    <property type="entry name" value="BLR6921 PROTEIN"/>
    <property type="match status" value="1"/>
</dbReference>
<protein>
    <recommendedName>
        <fullName evidence="8">Major facilitator superfamily (MFS) profile domain-containing protein</fullName>
    </recommendedName>
</protein>
<dbReference type="GO" id="GO:0022857">
    <property type="term" value="F:transmembrane transporter activity"/>
    <property type="evidence" value="ECO:0007669"/>
    <property type="project" value="InterPro"/>
</dbReference>
<evidence type="ECO:0000313" key="9">
    <source>
        <dbReference type="EMBL" id="KMY49689.1"/>
    </source>
</evidence>
<keyword evidence="6 7" id="KW-0472">Membrane</keyword>
<proteinExistence type="predicted"/>
<comment type="caution">
    <text evidence="9">The sequence shown here is derived from an EMBL/GenBank/DDBJ whole genome shotgun (WGS) entry which is preliminary data.</text>
</comment>
<feature type="transmembrane region" description="Helical" evidence="7">
    <location>
        <begin position="349"/>
        <end position="369"/>
    </location>
</feature>